<protein>
    <recommendedName>
        <fullName evidence="3">Phage tail protein</fullName>
    </recommendedName>
</protein>
<sequence length="120" mass="13591">MSFVLAPRNEIKTRVALNIPGDFGKTEKAHIEVTWTRLPVSDKKAITEEFQAGTLNDEDALDRLILNINGCQTPEGEKIAYTSNLLIQLLEEDYIRKALVDEMMALLYGKEALEAIRRKN</sequence>
<organism evidence="1 2">
    <name type="scientific">Oceanospirillum sediminis</name>
    <dbReference type="NCBI Taxonomy" id="2760088"/>
    <lineage>
        <taxon>Bacteria</taxon>
        <taxon>Pseudomonadati</taxon>
        <taxon>Pseudomonadota</taxon>
        <taxon>Gammaproteobacteria</taxon>
        <taxon>Oceanospirillales</taxon>
        <taxon>Oceanospirillaceae</taxon>
        <taxon>Oceanospirillum</taxon>
    </lineage>
</organism>
<gene>
    <name evidence="1" type="ORF">H4O21_04605</name>
</gene>
<dbReference type="Proteomes" id="UP000565262">
    <property type="component" value="Unassembled WGS sequence"/>
</dbReference>
<dbReference type="EMBL" id="JACJFM010000004">
    <property type="protein sequence ID" value="MBB1485893.1"/>
    <property type="molecule type" value="Genomic_DNA"/>
</dbReference>
<comment type="caution">
    <text evidence="1">The sequence shown here is derived from an EMBL/GenBank/DDBJ whole genome shotgun (WGS) entry which is preliminary data.</text>
</comment>
<evidence type="ECO:0000313" key="2">
    <source>
        <dbReference type="Proteomes" id="UP000565262"/>
    </source>
</evidence>
<name>A0A839IKK8_9GAMM</name>
<evidence type="ECO:0000313" key="1">
    <source>
        <dbReference type="EMBL" id="MBB1485893.1"/>
    </source>
</evidence>
<dbReference type="RefSeq" id="WP_182807679.1">
    <property type="nucleotide sequence ID" value="NZ_JACJFM010000004.1"/>
</dbReference>
<keyword evidence="2" id="KW-1185">Reference proteome</keyword>
<dbReference type="AlphaFoldDB" id="A0A839IKK8"/>
<accession>A0A839IKK8</accession>
<evidence type="ECO:0008006" key="3">
    <source>
        <dbReference type="Google" id="ProtNLM"/>
    </source>
</evidence>
<proteinExistence type="predicted"/>
<reference evidence="1 2" key="1">
    <citation type="submission" date="2020-08" db="EMBL/GenBank/DDBJ databases">
        <title>Oceanospirillum sp. nov. isolated from marine sediment.</title>
        <authorList>
            <person name="Ji X."/>
        </authorList>
    </citation>
    <scope>NUCLEOTIDE SEQUENCE [LARGE SCALE GENOMIC DNA]</scope>
    <source>
        <strain evidence="1 2">D5</strain>
    </source>
</reference>